<organism evidence="3 4">
    <name type="scientific">Cinara cedri</name>
    <dbReference type="NCBI Taxonomy" id="506608"/>
    <lineage>
        <taxon>Eukaryota</taxon>
        <taxon>Metazoa</taxon>
        <taxon>Ecdysozoa</taxon>
        <taxon>Arthropoda</taxon>
        <taxon>Hexapoda</taxon>
        <taxon>Insecta</taxon>
        <taxon>Pterygota</taxon>
        <taxon>Neoptera</taxon>
        <taxon>Paraneoptera</taxon>
        <taxon>Hemiptera</taxon>
        <taxon>Sternorrhyncha</taxon>
        <taxon>Aphidomorpha</taxon>
        <taxon>Aphidoidea</taxon>
        <taxon>Aphididae</taxon>
        <taxon>Lachninae</taxon>
        <taxon>Cinara</taxon>
    </lineage>
</organism>
<name>A0A5E4LZF1_9HEMI</name>
<dbReference type="GO" id="GO:0000785">
    <property type="term" value="C:chromatin"/>
    <property type="evidence" value="ECO:0007669"/>
    <property type="project" value="TreeGrafter"/>
</dbReference>
<dbReference type="EMBL" id="CABPRJ010000001">
    <property type="protein sequence ID" value="VVC24316.1"/>
    <property type="molecule type" value="Genomic_DNA"/>
</dbReference>
<protein>
    <submittedName>
        <fullName evidence="3">6-phosphogluconate dehydrogenase, domain 2,3-hydroxyisobutyrate dehydrogenase, NAD-binding domain,6</fullName>
    </submittedName>
</protein>
<dbReference type="InterPro" id="IPR051265">
    <property type="entry name" value="HIBADH-related_NP60_sf"/>
</dbReference>
<dbReference type="GO" id="GO:0003677">
    <property type="term" value="F:DNA binding"/>
    <property type="evidence" value="ECO:0007669"/>
    <property type="project" value="TreeGrafter"/>
</dbReference>
<evidence type="ECO:0000256" key="1">
    <source>
        <dbReference type="ARBA" id="ARBA00007598"/>
    </source>
</evidence>
<dbReference type="GO" id="GO:0051287">
    <property type="term" value="F:NAD binding"/>
    <property type="evidence" value="ECO:0007669"/>
    <property type="project" value="InterPro"/>
</dbReference>
<dbReference type="OrthoDB" id="21615at2759"/>
<dbReference type="SUPFAM" id="SSF48179">
    <property type="entry name" value="6-phosphogluconate dehydrogenase C-terminal domain-like"/>
    <property type="match status" value="1"/>
</dbReference>
<feature type="domain" description="3-hydroxyisobutyrate dehydrogenase-like NAD-binding" evidence="2">
    <location>
        <begin position="19"/>
        <end position="101"/>
    </location>
</feature>
<dbReference type="InterPro" id="IPR029154">
    <property type="entry name" value="HIBADH-like_NADP-bd"/>
</dbReference>
<dbReference type="InterPro" id="IPR013328">
    <property type="entry name" value="6PGD_dom2"/>
</dbReference>
<dbReference type="Pfam" id="PF14833">
    <property type="entry name" value="NAD_binding_11"/>
    <property type="match status" value="1"/>
</dbReference>
<reference evidence="3 4" key="1">
    <citation type="submission" date="2019-08" db="EMBL/GenBank/DDBJ databases">
        <authorList>
            <person name="Alioto T."/>
            <person name="Alioto T."/>
            <person name="Gomez Garrido J."/>
        </authorList>
    </citation>
    <scope>NUCLEOTIDE SEQUENCE [LARGE SCALE GENOMIC DNA]</scope>
</reference>
<comment type="similarity">
    <text evidence="1">Belongs to the HIBADH-related family. NP60 subfamily.</text>
</comment>
<evidence type="ECO:0000313" key="4">
    <source>
        <dbReference type="Proteomes" id="UP000325440"/>
    </source>
</evidence>
<evidence type="ECO:0000259" key="2">
    <source>
        <dbReference type="Pfam" id="PF14833"/>
    </source>
</evidence>
<evidence type="ECO:0000313" key="3">
    <source>
        <dbReference type="EMBL" id="VVC24316.1"/>
    </source>
</evidence>
<dbReference type="GO" id="GO:0031491">
    <property type="term" value="F:nucleosome binding"/>
    <property type="evidence" value="ECO:0007669"/>
    <property type="project" value="TreeGrafter"/>
</dbReference>
<accession>A0A5E4LZF1</accession>
<gene>
    <name evidence="3" type="ORF">CINCED_3A018748</name>
</gene>
<proteinExistence type="inferred from homology"/>
<dbReference type="PANTHER" id="PTHR43580">
    <property type="entry name" value="OXIDOREDUCTASE GLYR1-RELATED"/>
    <property type="match status" value="1"/>
</dbReference>
<sequence>MIQGSKTEAESGNLLGNIGSATKMNLVLNTIIAVPVVGLAEGMALSDRAGLPAIDVINILRMTSLKCLLLLEKGKAMIDNNFQTRQALKHLHKDLSLSLDLSYV</sequence>
<dbReference type="InterPro" id="IPR008927">
    <property type="entry name" value="6-PGluconate_DH-like_C_sf"/>
</dbReference>
<keyword evidence="4" id="KW-1185">Reference proteome</keyword>
<dbReference type="PANTHER" id="PTHR43580:SF2">
    <property type="entry name" value="CYTOKINE-LIKE NUCLEAR FACTOR N-PAC"/>
    <property type="match status" value="1"/>
</dbReference>
<dbReference type="GO" id="GO:0140673">
    <property type="term" value="P:transcription elongation-coupled chromatin remodeling"/>
    <property type="evidence" value="ECO:0007669"/>
    <property type="project" value="TreeGrafter"/>
</dbReference>
<dbReference type="Proteomes" id="UP000325440">
    <property type="component" value="Unassembled WGS sequence"/>
</dbReference>
<dbReference type="AlphaFoldDB" id="A0A5E4LZF1"/>
<dbReference type="Gene3D" id="1.10.1040.10">
    <property type="entry name" value="N-(1-d-carboxylethyl)-l-norvaline Dehydrogenase, domain 2"/>
    <property type="match status" value="1"/>
</dbReference>